<proteinExistence type="predicted"/>
<evidence type="ECO:0000256" key="1">
    <source>
        <dbReference type="ARBA" id="ARBA00022614"/>
    </source>
</evidence>
<feature type="compositionally biased region" description="Low complexity" evidence="4">
    <location>
        <begin position="753"/>
        <end position="771"/>
    </location>
</feature>
<gene>
    <name evidence="5" type="ORF">FDP41_007888</name>
</gene>
<dbReference type="OMA" id="LHFDSCN"/>
<keyword evidence="3" id="KW-0175">Coiled coil</keyword>
<feature type="compositionally biased region" description="Low complexity" evidence="4">
    <location>
        <begin position="81"/>
        <end position="174"/>
    </location>
</feature>
<dbReference type="Gene3D" id="3.80.10.10">
    <property type="entry name" value="Ribonuclease Inhibitor"/>
    <property type="match status" value="2"/>
</dbReference>
<dbReference type="InterPro" id="IPR003591">
    <property type="entry name" value="Leu-rich_rpt_typical-subtyp"/>
</dbReference>
<feature type="region of interest" description="Disordered" evidence="4">
    <location>
        <begin position="738"/>
        <end position="771"/>
    </location>
</feature>
<dbReference type="Pfam" id="PF21040">
    <property type="entry name" value="CEP104-like_TOG"/>
    <property type="match status" value="1"/>
</dbReference>
<feature type="region of interest" description="Disordered" evidence="4">
    <location>
        <begin position="388"/>
        <end position="433"/>
    </location>
</feature>
<dbReference type="InterPro" id="IPR032675">
    <property type="entry name" value="LRR_dom_sf"/>
</dbReference>
<dbReference type="InterPro" id="IPR011989">
    <property type="entry name" value="ARM-like"/>
</dbReference>
<feature type="region of interest" description="Disordered" evidence="4">
    <location>
        <begin position="812"/>
        <end position="836"/>
    </location>
</feature>
<dbReference type="SUPFAM" id="SSF48371">
    <property type="entry name" value="ARM repeat"/>
    <property type="match status" value="1"/>
</dbReference>
<dbReference type="SMART" id="SM00369">
    <property type="entry name" value="LRR_TYP"/>
    <property type="match status" value="5"/>
</dbReference>
<comment type="caution">
    <text evidence="5">The sequence shown here is derived from an EMBL/GenBank/DDBJ whole genome shotgun (WGS) entry which is preliminary data.</text>
</comment>
<dbReference type="InterPro" id="IPR025875">
    <property type="entry name" value="Leu-rich_rpt_4"/>
</dbReference>
<dbReference type="PANTHER" id="PTHR46652:SF3">
    <property type="entry name" value="LEUCINE-RICH REPEAT-CONTAINING PROTEIN 9"/>
    <property type="match status" value="1"/>
</dbReference>
<evidence type="ECO:0000256" key="2">
    <source>
        <dbReference type="ARBA" id="ARBA00022737"/>
    </source>
</evidence>
<dbReference type="VEuPathDB" id="AmoebaDB:NF0119360"/>
<evidence type="ECO:0000313" key="6">
    <source>
        <dbReference type="Proteomes" id="UP000444721"/>
    </source>
</evidence>
<organism evidence="5 6">
    <name type="scientific">Naegleria fowleri</name>
    <name type="common">Brain eating amoeba</name>
    <dbReference type="NCBI Taxonomy" id="5763"/>
    <lineage>
        <taxon>Eukaryota</taxon>
        <taxon>Discoba</taxon>
        <taxon>Heterolobosea</taxon>
        <taxon>Tetramitia</taxon>
        <taxon>Eutetramitia</taxon>
        <taxon>Vahlkampfiidae</taxon>
        <taxon>Naegleria</taxon>
    </lineage>
</organism>
<keyword evidence="6" id="KW-1185">Reference proteome</keyword>
<dbReference type="SMART" id="SM00365">
    <property type="entry name" value="LRR_SD22"/>
    <property type="match status" value="6"/>
</dbReference>
<dbReference type="OrthoDB" id="10262005at2759"/>
<dbReference type="Pfam" id="PF12799">
    <property type="entry name" value="LRR_4"/>
    <property type="match status" value="2"/>
</dbReference>
<feature type="compositionally biased region" description="Low complexity" evidence="4">
    <location>
        <begin position="394"/>
        <end position="431"/>
    </location>
</feature>
<dbReference type="InterPro" id="IPR050836">
    <property type="entry name" value="SDS22/Internalin_LRR"/>
</dbReference>
<dbReference type="SUPFAM" id="SSF52058">
    <property type="entry name" value="L domain-like"/>
    <property type="match status" value="1"/>
</dbReference>
<reference evidence="5 6" key="1">
    <citation type="journal article" date="2019" name="Sci. Rep.">
        <title>Nanopore sequencing improves the draft genome of the human pathogenic amoeba Naegleria fowleri.</title>
        <authorList>
            <person name="Liechti N."/>
            <person name="Schurch N."/>
            <person name="Bruggmann R."/>
            <person name="Wittwer M."/>
        </authorList>
    </citation>
    <scope>NUCLEOTIDE SEQUENCE [LARGE SCALE GENOMIC DNA]</scope>
    <source>
        <strain evidence="5 6">ATCC 30894</strain>
    </source>
</reference>
<feature type="compositionally biased region" description="Low complexity" evidence="4">
    <location>
        <begin position="22"/>
        <end position="31"/>
    </location>
</feature>
<dbReference type="EMBL" id="VFQX01000004">
    <property type="protein sequence ID" value="KAF0983973.1"/>
    <property type="molecule type" value="Genomic_DNA"/>
</dbReference>
<evidence type="ECO:0000256" key="4">
    <source>
        <dbReference type="SAM" id="MobiDB-lite"/>
    </source>
</evidence>
<dbReference type="InterPro" id="IPR001611">
    <property type="entry name" value="Leu-rich_rpt"/>
</dbReference>
<dbReference type="Proteomes" id="UP000444721">
    <property type="component" value="Unassembled WGS sequence"/>
</dbReference>
<protein>
    <submittedName>
        <fullName evidence="5">Uncharacterized protein</fullName>
    </submittedName>
</protein>
<sequence>MLLLTQSSSLNASFESPPPPSFKVVPSSSHPPSKDGANGGGASINTTSTTSTTNRTNTRNGRNDEKSKENQKPLETNVISNNNNNTRLNSKPSSSSSSNKSNITTRSTKNVTTTKNTNNNSNINSNTNNNNTNNNTSNTTPTSSTCSSSSSNRSSSSAHSHHSSSSSASSLGSNTSTIITTTTNTTTNTTNHLLSPEETLLLQEVCSESYCPLLMSSKHQDREEFMTRLIQWIEQSSNLPHGFMLFPSVHLPIEKSKVLKAIAIILKMTLADKTIKIVKLAFSACTCLFESAPVTSAKNLTHLKEGLSLILPLLMEKVIDSNDRNRKSAVTTLTRMSMVQVISKLVIHEALQSLRKTLSPKAIQGRLSLIESLILKHGLNVPMNHAMNSSTMATTPNTIHTNHTNHGPTSTTTTTTTNSTTTQTHTNSTTHPIEVNGPLLQILNECLSHKTAQVKDSCIDLLVMIHKLIGREYFEHVILDSLTCKTSATIQKIEQKVRAKKQEELELEKKKEEAKKRQQFEESHIEFKPGEINRELFLKKSLRKHSSGESIRSYLKSLTHLHFDSCNISQIVNLEFCPNLRVLYLYDNKISKIEGLSQNKNLIHLHLHHNLIEKIEGLDALVNLQKLYLNHNRISRLEGLNQLTKLEELYLQHQDTQGMTIDETVIPCLKSLTLLDLSHNKIENILPIATAHLDHLIELDLSKNRIHQIEPILLLLENHTRLHSLNLLNNPICAQSTSGGGGGGGGHDGPFDTTSTTTIPTTTSTTTIPTTPQMSYKMRDLLILASSSNLTRLNQIEITDIQRDFLLGKKNRSTTTSGGGVNLGGNSTLESSPESSSCQQQQQQHCTMTHSIIPHHLHSKMIKDSSVIHATNNNNKNHKLDSPLSDLLTINK</sequence>
<feature type="coiled-coil region" evidence="3">
    <location>
        <begin position="490"/>
        <end position="522"/>
    </location>
</feature>
<dbReference type="Gene3D" id="1.25.10.10">
    <property type="entry name" value="Leucine-rich Repeat Variant"/>
    <property type="match status" value="1"/>
</dbReference>
<dbReference type="VEuPathDB" id="AmoebaDB:NF0119370"/>
<dbReference type="VEuPathDB" id="AmoebaDB:NfTy_005150"/>
<feature type="compositionally biased region" description="Polar residues" evidence="4">
    <location>
        <begin position="1"/>
        <end position="12"/>
    </location>
</feature>
<feature type="region of interest" description="Disordered" evidence="4">
    <location>
        <begin position="873"/>
        <end position="892"/>
    </location>
</feature>
<evidence type="ECO:0000313" key="5">
    <source>
        <dbReference type="EMBL" id="KAF0983973.1"/>
    </source>
</evidence>
<feature type="region of interest" description="Disordered" evidence="4">
    <location>
        <begin position="1"/>
        <end position="174"/>
    </location>
</feature>
<feature type="compositionally biased region" description="Low complexity" evidence="4">
    <location>
        <begin position="43"/>
        <end position="60"/>
    </location>
</feature>
<keyword evidence="2" id="KW-0677">Repeat</keyword>
<dbReference type="CDD" id="cd21340">
    <property type="entry name" value="PPP1R42"/>
    <property type="match status" value="1"/>
</dbReference>
<name>A0A6A5C0K9_NAEFO</name>
<dbReference type="AlphaFoldDB" id="A0A6A5C0K9"/>
<dbReference type="InterPro" id="IPR016024">
    <property type="entry name" value="ARM-type_fold"/>
</dbReference>
<feature type="compositionally biased region" description="Gly residues" evidence="4">
    <location>
        <begin position="738"/>
        <end position="748"/>
    </location>
</feature>
<evidence type="ECO:0000256" key="3">
    <source>
        <dbReference type="SAM" id="Coils"/>
    </source>
</evidence>
<dbReference type="VEuPathDB" id="AmoebaDB:FDP41_007888"/>
<keyword evidence="1" id="KW-0433">Leucine-rich repeat</keyword>
<dbReference type="PANTHER" id="PTHR46652">
    <property type="entry name" value="LEUCINE-RICH REPEAT AND IQ DOMAIN-CONTAINING PROTEIN 1-RELATED"/>
    <property type="match status" value="1"/>
</dbReference>
<accession>A0A6A5C0K9</accession>
<feature type="compositionally biased region" description="Basic and acidic residues" evidence="4">
    <location>
        <begin position="61"/>
        <end position="72"/>
    </location>
</feature>
<dbReference type="RefSeq" id="XP_044568686.1">
    <property type="nucleotide sequence ID" value="XM_044711681.1"/>
</dbReference>
<dbReference type="GeneID" id="68115106"/>
<dbReference type="PROSITE" id="PS51450">
    <property type="entry name" value="LRR"/>
    <property type="match status" value="6"/>
</dbReference>